<comment type="caution">
    <text evidence="2">The sequence shown here is derived from an EMBL/GenBank/DDBJ whole genome shotgun (WGS) entry which is preliminary data.</text>
</comment>
<gene>
    <name evidence="2" type="ORF">BTE48_00380</name>
</gene>
<proteinExistence type="predicted"/>
<protein>
    <submittedName>
        <fullName evidence="2">DUF2986 domain-containing protein</fullName>
    </submittedName>
</protein>
<feature type="region of interest" description="Disordered" evidence="1">
    <location>
        <begin position="34"/>
        <end position="54"/>
    </location>
</feature>
<organism evidence="2 3">
    <name type="scientific">Oceanospirillum multiglobuliferum</name>
    <dbReference type="NCBI Taxonomy" id="64969"/>
    <lineage>
        <taxon>Bacteria</taxon>
        <taxon>Pseudomonadati</taxon>
        <taxon>Pseudomonadota</taxon>
        <taxon>Gammaproteobacteria</taxon>
        <taxon>Oceanospirillales</taxon>
        <taxon>Oceanospirillaceae</taxon>
        <taxon>Oceanospirillum</taxon>
    </lineage>
</organism>
<dbReference type="EMBL" id="MTSM01000001">
    <property type="protein sequence ID" value="OPX56929.1"/>
    <property type="molecule type" value="Genomic_DNA"/>
</dbReference>
<dbReference type="Pfam" id="PF11661">
    <property type="entry name" value="DUF2986"/>
    <property type="match status" value="1"/>
</dbReference>
<dbReference type="OrthoDB" id="6107736at2"/>
<feature type="compositionally biased region" description="Polar residues" evidence="1">
    <location>
        <begin position="45"/>
        <end position="54"/>
    </location>
</feature>
<name>A0A1T4MQ91_9GAMM</name>
<sequence length="54" mass="5991">MNRKKKINQILKARAKKANAKLVGNNKERYISKAEREKLAAESSGDVSTASESE</sequence>
<dbReference type="Proteomes" id="UP000191418">
    <property type="component" value="Unassembled WGS sequence"/>
</dbReference>
<evidence type="ECO:0000313" key="3">
    <source>
        <dbReference type="Proteomes" id="UP000191418"/>
    </source>
</evidence>
<dbReference type="InterPro" id="IPR021677">
    <property type="entry name" value="DUF2986"/>
</dbReference>
<evidence type="ECO:0000256" key="1">
    <source>
        <dbReference type="SAM" id="MobiDB-lite"/>
    </source>
</evidence>
<reference evidence="2 3" key="1">
    <citation type="submission" date="2017-01" db="EMBL/GenBank/DDBJ databases">
        <title>Genome Sequencing of a Marine Spirillum, Oceanospirillum multiglobuliferum ATCC 33336, from Japan.</title>
        <authorList>
            <person name="Carney J.G."/>
            <person name="Trachtenberg A.M."/>
            <person name="Rheaume B.A."/>
            <person name="Linnane J.D."/>
            <person name="Pitts N.L."/>
            <person name="Mykles D.L."/>
            <person name="Maclea K.S."/>
        </authorList>
    </citation>
    <scope>NUCLEOTIDE SEQUENCE [LARGE SCALE GENOMIC DNA]</scope>
    <source>
        <strain evidence="2 3">ATCC 33336</strain>
    </source>
</reference>
<keyword evidence="3" id="KW-1185">Reference proteome</keyword>
<dbReference type="RefSeq" id="WP_078744479.1">
    <property type="nucleotide sequence ID" value="NZ_FUXG01000004.1"/>
</dbReference>
<accession>A0A1T4MQ91</accession>
<dbReference type="AlphaFoldDB" id="A0A1T4MQ91"/>
<evidence type="ECO:0000313" key="2">
    <source>
        <dbReference type="EMBL" id="OPX56929.1"/>
    </source>
</evidence>